<proteinExistence type="predicted"/>
<protein>
    <submittedName>
        <fullName evidence="1">Uncharacterized protein</fullName>
    </submittedName>
</protein>
<accession>E9SHF3</accession>
<dbReference type="EMBL" id="ADKM02000131">
    <property type="protein sequence ID" value="EGC01275.1"/>
    <property type="molecule type" value="Genomic_DNA"/>
</dbReference>
<dbReference type="Proteomes" id="UP000004259">
    <property type="component" value="Unassembled WGS sequence"/>
</dbReference>
<dbReference type="AlphaFoldDB" id="E9SHF3"/>
<evidence type="ECO:0000313" key="1">
    <source>
        <dbReference type="EMBL" id="EGC01275.1"/>
    </source>
</evidence>
<sequence length="57" mass="6783">MFFNSFYFPYYRKTPSREDGVFLFVPKMFRIKAKGLSCIIYRADLFSEADPIYSNPP</sequence>
<name>E9SHF3_RUMAL</name>
<evidence type="ECO:0000313" key="2">
    <source>
        <dbReference type="Proteomes" id="UP000004259"/>
    </source>
</evidence>
<organism evidence="1 2">
    <name type="scientific">Ruminococcus albus 8</name>
    <dbReference type="NCBI Taxonomy" id="246199"/>
    <lineage>
        <taxon>Bacteria</taxon>
        <taxon>Bacillati</taxon>
        <taxon>Bacillota</taxon>
        <taxon>Clostridia</taxon>
        <taxon>Eubacteriales</taxon>
        <taxon>Oscillospiraceae</taxon>
        <taxon>Ruminococcus</taxon>
    </lineage>
</organism>
<reference evidence="1 2" key="1">
    <citation type="submission" date="2011-02" db="EMBL/GenBank/DDBJ databases">
        <authorList>
            <person name="Nelson K.E."/>
            <person name="Sutton G."/>
            <person name="Torralba M."/>
            <person name="Durkin S."/>
            <person name="Harkins D."/>
            <person name="Montgomery R."/>
            <person name="Ziemer C."/>
            <person name="Klaassens E."/>
            <person name="Ocuiv P."/>
            <person name="Morrison M."/>
        </authorList>
    </citation>
    <scope>NUCLEOTIDE SEQUENCE [LARGE SCALE GENOMIC DNA]</scope>
    <source>
        <strain evidence="1 2">8</strain>
    </source>
</reference>
<gene>
    <name evidence="1" type="ORF">CUS_4656</name>
</gene>
<comment type="caution">
    <text evidence="1">The sequence shown here is derived from an EMBL/GenBank/DDBJ whole genome shotgun (WGS) entry which is preliminary data.</text>
</comment>
<keyword evidence="2" id="KW-1185">Reference proteome</keyword>